<name>A0ACB8SK22_9AGAM</name>
<reference evidence="1" key="1">
    <citation type="submission" date="2021-03" db="EMBL/GenBank/DDBJ databases">
        <authorList>
            <consortium name="DOE Joint Genome Institute"/>
            <person name="Ahrendt S."/>
            <person name="Looney B.P."/>
            <person name="Miyauchi S."/>
            <person name="Morin E."/>
            <person name="Drula E."/>
            <person name="Courty P.E."/>
            <person name="Chicoki N."/>
            <person name="Fauchery L."/>
            <person name="Kohler A."/>
            <person name="Kuo A."/>
            <person name="Labutti K."/>
            <person name="Pangilinan J."/>
            <person name="Lipzen A."/>
            <person name="Riley R."/>
            <person name="Andreopoulos W."/>
            <person name="He G."/>
            <person name="Johnson J."/>
            <person name="Barry K.W."/>
            <person name="Grigoriev I.V."/>
            <person name="Nagy L."/>
            <person name="Hibbett D."/>
            <person name="Henrissat B."/>
            <person name="Matheny P.B."/>
            <person name="Labbe J."/>
            <person name="Martin F."/>
        </authorList>
    </citation>
    <scope>NUCLEOTIDE SEQUENCE</scope>
    <source>
        <strain evidence="1">HHB10654</strain>
    </source>
</reference>
<accession>A0ACB8SK22</accession>
<evidence type="ECO:0000313" key="2">
    <source>
        <dbReference type="Proteomes" id="UP000814140"/>
    </source>
</evidence>
<sequence>MNCEDSYALPVRPLLVDATRMADGKRLYIKRVRTGDAESSIACMLRAGALCGDPRNHSVPILEVFEDANYAGYSFMVMPFQREMDRPPFASVGEIVDFVDQMLEGLVFMHEQGVAHRDCAPKNILMDGDAMFPLGFHPVLDLFLPDAQTPTVYSIVPRAIAGVRYYFVDFGLSSYIPSGQPGLVVGMDDRDQDVPELSETVPYDPFKVDIFSIGSVFRQQFQEIFSNAEFLVPIIHAPAWKEIRRGVPALHRAWRTKARDESLVLLVILDVFSVFKLLLQFVNWLVGKR</sequence>
<dbReference type="EMBL" id="MU277268">
    <property type="protein sequence ID" value="KAI0056213.1"/>
    <property type="molecule type" value="Genomic_DNA"/>
</dbReference>
<gene>
    <name evidence="1" type="ORF">BV25DRAFT_1832438</name>
</gene>
<reference evidence="1" key="2">
    <citation type="journal article" date="2022" name="New Phytol.">
        <title>Evolutionary transition to the ectomycorrhizal habit in the genomes of a hyperdiverse lineage of mushroom-forming fungi.</title>
        <authorList>
            <person name="Looney B."/>
            <person name="Miyauchi S."/>
            <person name="Morin E."/>
            <person name="Drula E."/>
            <person name="Courty P.E."/>
            <person name="Kohler A."/>
            <person name="Kuo A."/>
            <person name="LaButti K."/>
            <person name="Pangilinan J."/>
            <person name="Lipzen A."/>
            <person name="Riley R."/>
            <person name="Andreopoulos W."/>
            <person name="He G."/>
            <person name="Johnson J."/>
            <person name="Nolan M."/>
            <person name="Tritt A."/>
            <person name="Barry K.W."/>
            <person name="Grigoriev I.V."/>
            <person name="Nagy L.G."/>
            <person name="Hibbett D."/>
            <person name="Henrissat B."/>
            <person name="Matheny P.B."/>
            <person name="Labbe J."/>
            <person name="Martin F.M."/>
        </authorList>
    </citation>
    <scope>NUCLEOTIDE SEQUENCE</scope>
    <source>
        <strain evidence="1">HHB10654</strain>
    </source>
</reference>
<proteinExistence type="predicted"/>
<dbReference type="Proteomes" id="UP000814140">
    <property type="component" value="Unassembled WGS sequence"/>
</dbReference>
<evidence type="ECO:0000313" key="1">
    <source>
        <dbReference type="EMBL" id="KAI0056213.1"/>
    </source>
</evidence>
<keyword evidence="2" id="KW-1185">Reference proteome</keyword>
<comment type="caution">
    <text evidence="1">The sequence shown here is derived from an EMBL/GenBank/DDBJ whole genome shotgun (WGS) entry which is preliminary data.</text>
</comment>
<protein>
    <submittedName>
        <fullName evidence="1">Uncharacterized protein</fullName>
    </submittedName>
</protein>
<organism evidence="1 2">
    <name type="scientific">Artomyces pyxidatus</name>
    <dbReference type="NCBI Taxonomy" id="48021"/>
    <lineage>
        <taxon>Eukaryota</taxon>
        <taxon>Fungi</taxon>
        <taxon>Dikarya</taxon>
        <taxon>Basidiomycota</taxon>
        <taxon>Agaricomycotina</taxon>
        <taxon>Agaricomycetes</taxon>
        <taxon>Russulales</taxon>
        <taxon>Auriscalpiaceae</taxon>
        <taxon>Artomyces</taxon>
    </lineage>
</organism>